<dbReference type="Gene3D" id="3.30.200.20">
    <property type="entry name" value="Phosphorylase Kinase, domain 1"/>
    <property type="match status" value="1"/>
</dbReference>
<keyword evidence="10" id="KW-1185">Reference proteome</keyword>
<keyword evidence="5" id="KW-0547">Nucleotide-binding</keyword>
<gene>
    <name evidence="9" type="ORF">AK830_g12298</name>
</gene>
<dbReference type="OrthoDB" id="10056816at2759"/>
<dbReference type="STRING" id="78410.A0A0P7B0Q5"/>
<dbReference type="SUPFAM" id="SSF56112">
    <property type="entry name" value="Protein kinase-like (PK-like)"/>
    <property type="match status" value="1"/>
</dbReference>
<sequence length="260" mass="29396">MTGENITGDGVIFYGQNYKISIASYNFELIWRAISKTDNAESLKALTVQGYETSPQLLQDVRSRDRPTESDNPEAQSWHITRLNTTKDPIFQDIEYLRVKIGQGAYGTVYEAVDRTSGYKFAIKVVNLSGQDDVEAPRAMPHREIEVMQRVKHEHIIKLATSYPTQIESFSFHDTLLGAVSVSSTNDFPSQLRDKQTINMPKQLSSQDTWSKTDVKCPECDAQEVQYTALQLRGADEGTTMFYSCPKCSARYVRIAFGHD</sequence>
<dbReference type="InterPro" id="IPR034004">
    <property type="entry name" value="Zn_ribbon_RPA12_C"/>
</dbReference>
<dbReference type="AlphaFoldDB" id="A0A0P7B0Q5"/>
<dbReference type="InterPro" id="IPR001222">
    <property type="entry name" value="Znf_TFIIS"/>
</dbReference>
<dbReference type="GO" id="GO:0006351">
    <property type="term" value="P:DNA-templated transcription"/>
    <property type="evidence" value="ECO:0007669"/>
    <property type="project" value="InterPro"/>
</dbReference>
<dbReference type="InterPro" id="IPR017441">
    <property type="entry name" value="Protein_kinase_ATP_BS"/>
</dbReference>
<evidence type="ECO:0000313" key="10">
    <source>
        <dbReference type="Proteomes" id="UP000050424"/>
    </source>
</evidence>
<dbReference type="InterPro" id="IPR000719">
    <property type="entry name" value="Prot_kinase_dom"/>
</dbReference>
<proteinExistence type="predicted"/>
<feature type="domain" description="TFIIS-type" evidence="8">
    <location>
        <begin position="213"/>
        <end position="253"/>
    </location>
</feature>
<keyword evidence="2 4" id="KW-0863">Zinc-finger</keyword>
<feature type="region of interest" description="Disordered" evidence="6">
    <location>
        <begin position="57"/>
        <end position="77"/>
    </location>
</feature>
<name>A0A0P7B0Q5_9HYPO</name>
<protein>
    <recommendedName>
        <fullName evidence="11">TFIIS-type domain-containing protein</fullName>
    </recommendedName>
</protein>
<dbReference type="CDD" id="cd10507">
    <property type="entry name" value="Zn-ribbon_RPA12"/>
    <property type="match status" value="1"/>
</dbReference>
<dbReference type="PROSITE" id="PS50011">
    <property type="entry name" value="PROTEIN_KINASE_DOM"/>
    <property type="match status" value="1"/>
</dbReference>
<evidence type="ECO:0000256" key="4">
    <source>
        <dbReference type="PROSITE-ProRule" id="PRU00472"/>
    </source>
</evidence>
<dbReference type="GO" id="GO:0005524">
    <property type="term" value="F:ATP binding"/>
    <property type="evidence" value="ECO:0007669"/>
    <property type="project" value="UniProtKB-UniRule"/>
</dbReference>
<feature type="domain" description="Protein kinase" evidence="7">
    <location>
        <begin position="95"/>
        <end position="260"/>
    </location>
</feature>
<evidence type="ECO:0000259" key="8">
    <source>
        <dbReference type="PROSITE" id="PS51133"/>
    </source>
</evidence>
<evidence type="ECO:0000256" key="2">
    <source>
        <dbReference type="ARBA" id="ARBA00022771"/>
    </source>
</evidence>
<evidence type="ECO:0000256" key="1">
    <source>
        <dbReference type="ARBA" id="ARBA00022723"/>
    </source>
</evidence>
<evidence type="ECO:0000313" key="9">
    <source>
        <dbReference type="EMBL" id="KPM34269.1"/>
    </source>
</evidence>
<accession>A0A0P7B0Q5</accession>
<reference evidence="9 10" key="1">
    <citation type="submission" date="2015-09" db="EMBL/GenBank/DDBJ databases">
        <title>Draft genome of a European isolate of the apple canker pathogen Neonectria ditissima.</title>
        <authorList>
            <person name="Gomez-Cortecero A."/>
            <person name="Harrison R.J."/>
            <person name="Armitage A.D."/>
        </authorList>
    </citation>
    <scope>NUCLEOTIDE SEQUENCE [LARGE SCALE GENOMIC DNA]</scope>
    <source>
        <strain evidence="9 10">R09/05</strain>
    </source>
</reference>
<dbReference type="GO" id="GO:0003676">
    <property type="term" value="F:nucleic acid binding"/>
    <property type="evidence" value="ECO:0007669"/>
    <property type="project" value="InterPro"/>
</dbReference>
<evidence type="ECO:0008006" key="11">
    <source>
        <dbReference type="Google" id="ProtNLM"/>
    </source>
</evidence>
<dbReference type="GO" id="GO:0004672">
    <property type="term" value="F:protein kinase activity"/>
    <property type="evidence" value="ECO:0007669"/>
    <property type="project" value="InterPro"/>
</dbReference>
<keyword evidence="1" id="KW-0479">Metal-binding</keyword>
<evidence type="ECO:0000256" key="3">
    <source>
        <dbReference type="ARBA" id="ARBA00022833"/>
    </source>
</evidence>
<feature type="binding site" evidence="5">
    <location>
        <position position="124"/>
    </location>
    <ligand>
        <name>ATP</name>
        <dbReference type="ChEBI" id="CHEBI:30616"/>
    </ligand>
</feature>
<comment type="caution">
    <text evidence="9">The sequence shown here is derived from an EMBL/GenBank/DDBJ whole genome shotgun (WGS) entry which is preliminary data.</text>
</comment>
<evidence type="ECO:0000259" key="7">
    <source>
        <dbReference type="PROSITE" id="PS50011"/>
    </source>
</evidence>
<dbReference type="GO" id="GO:0008270">
    <property type="term" value="F:zinc ion binding"/>
    <property type="evidence" value="ECO:0007669"/>
    <property type="project" value="UniProtKB-KW"/>
</dbReference>
<dbReference type="SUPFAM" id="SSF57783">
    <property type="entry name" value="Zinc beta-ribbon"/>
    <property type="match status" value="1"/>
</dbReference>
<evidence type="ECO:0000256" key="6">
    <source>
        <dbReference type="SAM" id="MobiDB-lite"/>
    </source>
</evidence>
<keyword evidence="5" id="KW-0067">ATP-binding</keyword>
<dbReference type="Proteomes" id="UP000050424">
    <property type="component" value="Unassembled WGS sequence"/>
</dbReference>
<dbReference type="InterPro" id="IPR011009">
    <property type="entry name" value="Kinase-like_dom_sf"/>
</dbReference>
<organism evidence="9 10">
    <name type="scientific">Neonectria ditissima</name>
    <dbReference type="NCBI Taxonomy" id="78410"/>
    <lineage>
        <taxon>Eukaryota</taxon>
        <taxon>Fungi</taxon>
        <taxon>Dikarya</taxon>
        <taxon>Ascomycota</taxon>
        <taxon>Pezizomycotina</taxon>
        <taxon>Sordariomycetes</taxon>
        <taxon>Hypocreomycetidae</taxon>
        <taxon>Hypocreales</taxon>
        <taxon>Nectriaceae</taxon>
        <taxon>Neonectria</taxon>
    </lineage>
</organism>
<dbReference type="Gene3D" id="2.20.25.10">
    <property type="match status" value="1"/>
</dbReference>
<keyword evidence="3" id="KW-0862">Zinc</keyword>
<dbReference type="EMBL" id="LKCW01000366">
    <property type="protein sequence ID" value="KPM34269.1"/>
    <property type="molecule type" value="Genomic_DNA"/>
</dbReference>
<dbReference type="SMART" id="SM00440">
    <property type="entry name" value="ZnF_C2C2"/>
    <property type="match status" value="1"/>
</dbReference>
<dbReference type="PROSITE" id="PS51133">
    <property type="entry name" value="ZF_TFIIS_2"/>
    <property type="match status" value="1"/>
</dbReference>
<dbReference type="Pfam" id="PF00069">
    <property type="entry name" value="Pkinase"/>
    <property type="match status" value="1"/>
</dbReference>
<evidence type="ECO:0000256" key="5">
    <source>
        <dbReference type="PROSITE-ProRule" id="PRU10141"/>
    </source>
</evidence>
<dbReference type="Pfam" id="PF01096">
    <property type="entry name" value="Zn_ribbon_TFIIS"/>
    <property type="match status" value="1"/>
</dbReference>
<dbReference type="PROSITE" id="PS00107">
    <property type="entry name" value="PROTEIN_KINASE_ATP"/>
    <property type="match status" value="1"/>
</dbReference>